<feature type="transmembrane region" description="Helical" evidence="6">
    <location>
        <begin position="119"/>
        <end position="139"/>
    </location>
</feature>
<evidence type="ECO:0000256" key="6">
    <source>
        <dbReference type="SAM" id="Phobius"/>
    </source>
</evidence>
<feature type="transmembrane region" description="Helical" evidence="6">
    <location>
        <begin position="163"/>
        <end position="186"/>
    </location>
</feature>
<keyword evidence="4 6" id="KW-0472">Membrane</keyword>
<dbReference type="AlphaFoldDB" id="A0A9W9F1C3"/>
<dbReference type="Proteomes" id="UP001141434">
    <property type="component" value="Unassembled WGS sequence"/>
</dbReference>
<proteinExistence type="inferred from homology"/>
<dbReference type="EMBL" id="JAPMSZ010000009">
    <property type="protein sequence ID" value="KAJ5091790.1"/>
    <property type="molecule type" value="Genomic_DNA"/>
</dbReference>
<organism evidence="8 9">
    <name type="scientific">Penicillium alfredii</name>
    <dbReference type="NCBI Taxonomy" id="1506179"/>
    <lineage>
        <taxon>Eukaryota</taxon>
        <taxon>Fungi</taxon>
        <taxon>Dikarya</taxon>
        <taxon>Ascomycota</taxon>
        <taxon>Pezizomycotina</taxon>
        <taxon>Eurotiomycetes</taxon>
        <taxon>Eurotiomycetidae</taxon>
        <taxon>Eurotiales</taxon>
        <taxon>Aspergillaceae</taxon>
        <taxon>Penicillium</taxon>
    </lineage>
</organism>
<comment type="caution">
    <text evidence="8">The sequence shown here is derived from an EMBL/GenBank/DDBJ whole genome shotgun (WGS) entry which is preliminary data.</text>
</comment>
<gene>
    <name evidence="8" type="ORF">NUU61_006660</name>
</gene>
<evidence type="ECO:0000256" key="3">
    <source>
        <dbReference type="ARBA" id="ARBA00022989"/>
    </source>
</evidence>
<dbReference type="InterPro" id="IPR052337">
    <property type="entry name" value="SAT4-like"/>
</dbReference>
<feature type="transmembrane region" description="Helical" evidence="6">
    <location>
        <begin position="20"/>
        <end position="40"/>
    </location>
</feature>
<evidence type="ECO:0000313" key="8">
    <source>
        <dbReference type="EMBL" id="KAJ5091790.1"/>
    </source>
</evidence>
<feature type="transmembrane region" description="Helical" evidence="6">
    <location>
        <begin position="80"/>
        <end position="107"/>
    </location>
</feature>
<comment type="subcellular location">
    <subcellularLocation>
        <location evidence="1">Membrane</location>
        <topology evidence="1">Multi-pass membrane protein</topology>
    </subcellularLocation>
</comment>
<dbReference type="OrthoDB" id="4364758at2759"/>
<protein>
    <recommendedName>
        <fullName evidence="7">Rhodopsin domain-containing protein</fullName>
    </recommendedName>
</protein>
<dbReference type="Pfam" id="PF20684">
    <property type="entry name" value="Fung_rhodopsin"/>
    <property type="match status" value="1"/>
</dbReference>
<comment type="similarity">
    <text evidence="5">Belongs to the SAT4 family.</text>
</comment>
<dbReference type="PANTHER" id="PTHR33048">
    <property type="entry name" value="PTH11-LIKE INTEGRAL MEMBRANE PROTEIN (AFU_ORTHOLOGUE AFUA_5G11245)"/>
    <property type="match status" value="1"/>
</dbReference>
<evidence type="ECO:0000259" key="7">
    <source>
        <dbReference type="Pfam" id="PF20684"/>
    </source>
</evidence>
<evidence type="ECO:0000256" key="1">
    <source>
        <dbReference type="ARBA" id="ARBA00004141"/>
    </source>
</evidence>
<dbReference type="GeneID" id="81396356"/>
<evidence type="ECO:0000256" key="5">
    <source>
        <dbReference type="ARBA" id="ARBA00038359"/>
    </source>
</evidence>
<dbReference type="InterPro" id="IPR049326">
    <property type="entry name" value="Rhodopsin_dom_fungi"/>
</dbReference>
<evidence type="ECO:0000256" key="2">
    <source>
        <dbReference type="ARBA" id="ARBA00022692"/>
    </source>
</evidence>
<evidence type="ECO:0000313" key="9">
    <source>
        <dbReference type="Proteomes" id="UP001141434"/>
    </source>
</evidence>
<dbReference type="RefSeq" id="XP_056509987.1">
    <property type="nucleotide sequence ID" value="XM_056657187.1"/>
</dbReference>
<reference evidence="8" key="1">
    <citation type="submission" date="2022-11" db="EMBL/GenBank/DDBJ databases">
        <authorList>
            <person name="Petersen C."/>
        </authorList>
    </citation>
    <scope>NUCLEOTIDE SEQUENCE</scope>
    <source>
        <strain evidence="8">IBT 34128</strain>
    </source>
</reference>
<sequence>MAYEIGLSTPEVPNRGFPLWIVSVVGVILAGLCVLSRLAIRFHHSQIGLDDWVILASLVSAILLTITECCDLTHKQQMAALGWFFGAQITYKIVIAVNKLSFLCLYLRIFPARAFRWTCYGGLVLISVWGLVFVFVTIFQCKPISSFWDKSIKNPQCLPNEPLWMSFSVINIIFDLAILALPIYPLSQLRLPRAKKIGLLVVFGMGAL</sequence>
<dbReference type="GO" id="GO:0016020">
    <property type="term" value="C:membrane"/>
    <property type="evidence" value="ECO:0007669"/>
    <property type="project" value="UniProtKB-SubCell"/>
</dbReference>
<keyword evidence="9" id="KW-1185">Reference proteome</keyword>
<keyword evidence="3 6" id="KW-1133">Transmembrane helix</keyword>
<accession>A0A9W9F1C3</accession>
<feature type="transmembrane region" description="Helical" evidence="6">
    <location>
        <begin position="52"/>
        <end position="74"/>
    </location>
</feature>
<reference evidence="8" key="2">
    <citation type="journal article" date="2023" name="IMA Fungus">
        <title>Comparative genomic study of the Penicillium genus elucidates a diverse pangenome and 15 lateral gene transfer events.</title>
        <authorList>
            <person name="Petersen C."/>
            <person name="Sorensen T."/>
            <person name="Nielsen M.R."/>
            <person name="Sondergaard T.E."/>
            <person name="Sorensen J.L."/>
            <person name="Fitzpatrick D.A."/>
            <person name="Frisvad J.C."/>
            <person name="Nielsen K.L."/>
        </authorList>
    </citation>
    <scope>NUCLEOTIDE SEQUENCE</scope>
    <source>
        <strain evidence="8">IBT 34128</strain>
    </source>
</reference>
<evidence type="ECO:0000256" key="4">
    <source>
        <dbReference type="ARBA" id="ARBA00023136"/>
    </source>
</evidence>
<keyword evidence="2 6" id="KW-0812">Transmembrane</keyword>
<name>A0A9W9F1C3_9EURO</name>
<dbReference type="PANTHER" id="PTHR33048:SF47">
    <property type="entry name" value="INTEGRAL MEMBRANE PROTEIN-RELATED"/>
    <property type="match status" value="1"/>
</dbReference>
<feature type="domain" description="Rhodopsin" evidence="7">
    <location>
        <begin position="37"/>
        <end position="207"/>
    </location>
</feature>